<accession>A0A5E6S5Z2</accession>
<dbReference type="InterPro" id="IPR024976">
    <property type="entry name" value="DUF3885"/>
</dbReference>
<gene>
    <name evidence="2" type="ORF">PS624_02036</name>
</gene>
<organism evidence="2 3">
    <name type="scientific">Pseudomonas fluorescens</name>
    <dbReference type="NCBI Taxonomy" id="294"/>
    <lineage>
        <taxon>Bacteria</taxon>
        <taxon>Pseudomonadati</taxon>
        <taxon>Pseudomonadota</taxon>
        <taxon>Gammaproteobacteria</taxon>
        <taxon>Pseudomonadales</taxon>
        <taxon>Pseudomonadaceae</taxon>
        <taxon>Pseudomonas</taxon>
    </lineage>
</organism>
<feature type="domain" description="DUF3885" evidence="1">
    <location>
        <begin position="4"/>
        <end position="196"/>
    </location>
</feature>
<reference evidence="2 3" key="1">
    <citation type="submission" date="2019-09" db="EMBL/GenBank/DDBJ databases">
        <authorList>
            <person name="Chandra G."/>
            <person name="Truman W A."/>
        </authorList>
    </citation>
    <scope>NUCLEOTIDE SEQUENCE [LARGE SCALE GENOMIC DNA]</scope>
    <source>
        <strain evidence="2">PS624</strain>
    </source>
</reference>
<protein>
    <recommendedName>
        <fullName evidence="1">DUF3885 domain-containing protein</fullName>
    </recommendedName>
</protein>
<dbReference type="RefSeq" id="WP_150774772.1">
    <property type="nucleotide sequence ID" value="NZ_CABVGZ010000016.1"/>
</dbReference>
<sequence length="208" mass="23835">MNLRNEIERAFQGKAFARPLYYSYPGGLRFELSETGGIIEQFLTALRKSTTICSDIFADAETFVVCLRTHSGSHGFLHRAAIRAFRSAGIDIPPERSIWSEKIDVEEWYCEEEPEYWINIAFEAPITSLQAFLWCALAKDFGAIEPNPHCDVYLFNLPKQVMVFPYDDRGMDVVGLNAPLLSQLYERHNQYLLDYDRSAMDVTFAGVR</sequence>
<evidence type="ECO:0000259" key="1">
    <source>
        <dbReference type="Pfam" id="PF13021"/>
    </source>
</evidence>
<proteinExistence type="predicted"/>
<dbReference type="AlphaFoldDB" id="A0A5E6S5Z2"/>
<evidence type="ECO:0000313" key="3">
    <source>
        <dbReference type="Proteomes" id="UP000326241"/>
    </source>
</evidence>
<evidence type="ECO:0000313" key="2">
    <source>
        <dbReference type="EMBL" id="VVM75582.1"/>
    </source>
</evidence>
<name>A0A5E6S5Z2_PSEFL</name>
<dbReference type="EMBL" id="CABVGZ010000016">
    <property type="protein sequence ID" value="VVM75582.1"/>
    <property type="molecule type" value="Genomic_DNA"/>
</dbReference>
<dbReference type="Proteomes" id="UP000326241">
    <property type="component" value="Unassembled WGS sequence"/>
</dbReference>
<dbReference type="Pfam" id="PF13021">
    <property type="entry name" value="DUF3885"/>
    <property type="match status" value="1"/>
</dbReference>